<comment type="similarity">
    <text evidence="1">Belongs to the TRAFAC class dynamin-like GTPase superfamily. IRG family.</text>
</comment>
<evidence type="ECO:0000313" key="4">
    <source>
        <dbReference type="EMBL" id="KZT00042.1"/>
    </source>
</evidence>
<dbReference type="Pfam" id="PF05049">
    <property type="entry name" value="IIGP"/>
    <property type="match status" value="1"/>
</dbReference>
<dbReference type="RefSeq" id="XP_040757782.1">
    <property type="nucleotide sequence ID" value="XM_040913550.1"/>
</dbReference>
<dbReference type="GO" id="GO:0016020">
    <property type="term" value="C:membrane"/>
    <property type="evidence" value="ECO:0007669"/>
    <property type="project" value="InterPro"/>
</dbReference>
<reference evidence="4 5" key="1">
    <citation type="journal article" date="2016" name="Mol. Biol. Evol.">
        <title>Comparative Genomics of Early-Diverging Mushroom-Forming Fungi Provides Insights into the Origins of Lignocellulose Decay Capabilities.</title>
        <authorList>
            <person name="Nagy L.G."/>
            <person name="Riley R."/>
            <person name="Tritt A."/>
            <person name="Adam C."/>
            <person name="Daum C."/>
            <person name="Floudas D."/>
            <person name="Sun H."/>
            <person name="Yadav J.S."/>
            <person name="Pangilinan J."/>
            <person name="Larsson K.H."/>
            <person name="Matsuura K."/>
            <person name="Barry K."/>
            <person name="Labutti K."/>
            <person name="Kuo R."/>
            <person name="Ohm R.A."/>
            <person name="Bhattacharya S.S."/>
            <person name="Shirouzu T."/>
            <person name="Yoshinaga Y."/>
            <person name="Martin F.M."/>
            <person name="Grigoriev I.V."/>
            <person name="Hibbett D.S."/>
        </authorList>
    </citation>
    <scope>NUCLEOTIDE SEQUENCE [LARGE SCALE GENOMIC DNA]</scope>
    <source>
        <strain evidence="4 5">93-53</strain>
    </source>
</reference>
<accession>A0A165B1B7</accession>
<name>A0A165B1B7_9APHY</name>
<dbReference type="GO" id="GO:0005525">
    <property type="term" value="F:GTP binding"/>
    <property type="evidence" value="ECO:0007669"/>
    <property type="project" value="InterPro"/>
</dbReference>
<dbReference type="PANTHER" id="PTHR14143">
    <property type="entry name" value="INTERFERON-INDUCIBLE GTPASE FAMILY MEMBER"/>
    <property type="match status" value="1"/>
</dbReference>
<keyword evidence="5" id="KW-1185">Reference proteome</keyword>
<dbReference type="Proteomes" id="UP000076871">
    <property type="component" value="Unassembled WGS sequence"/>
</dbReference>
<gene>
    <name evidence="4" type="ORF">LAESUDRAFT_764951</name>
</gene>
<dbReference type="Gene3D" id="3.40.50.300">
    <property type="entry name" value="P-loop containing nucleotide triphosphate hydrolases"/>
    <property type="match status" value="1"/>
</dbReference>
<dbReference type="OrthoDB" id="422720at2759"/>
<dbReference type="InParanoid" id="A0A165B1B7"/>
<protein>
    <recommendedName>
        <fullName evidence="3">IRG-type G domain-containing protein</fullName>
    </recommendedName>
</protein>
<organism evidence="4 5">
    <name type="scientific">Laetiporus sulphureus 93-53</name>
    <dbReference type="NCBI Taxonomy" id="1314785"/>
    <lineage>
        <taxon>Eukaryota</taxon>
        <taxon>Fungi</taxon>
        <taxon>Dikarya</taxon>
        <taxon>Basidiomycota</taxon>
        <taxon>Agaricomycotina</taxon>
        <taxon>Agaricomycetes</taxon>
        <taxon>Polyporales</taxon>
        <taxon>Laetiporus</taxon>
    </lineage>
</organism>
<dbReference type="InterPro" id="IPR030385">
    <property type="entry name" value="G_IRG_dom"/>
</dbReference>
<proteinExistence type="inferred from homology"/>
<evidence type="ECO:0000313" key="5">
    <source>
        <dbReference type="Proteomes" id="UP000076871"/>
    </source>
</evidence>
<dbReference type="InterPro" id="IPR027417">
    <property type="entry name" value="P-loop_NTPase"/>
</dbReference>
<evidence type="ECO:0000256" key="1">
    <source>
        <dbReference type="ARBA" id="ARBA00005429"/>
    </source>
</evidence>
<evidence type="ECO:0000256" key="2">
    <source>
        <dbReference type="SAM" id="MobiDB-lite"/>
    </source>
</evidence>
<evidence type="ECO:0000259" key="3">
    <source>
        <dbReference type="PROSITE" id="PS51716"/>
    </source>
</evidence>
<dbReference type="SUPFAM" id="SSF52540">
    <property type="entry name" value="P-loop containing nucleoside triphosphate hydrolases"/>
    <property type="match status" value="1"/>
</dbReference>
<feature type="compositionally biased region" description="Basic and acidic residues" evidence="2">
    <location>
        <begin position="21"/>
        <end position="47"/>
    </location>
</feature>
<dbReference type="AlphaFoldDB" id="A0A165B1B7"/>
<dbReference type="STRING" id="1314785.A0A165B1B7"/>
<dbReference type="PANTHER" id="PTHR14143:SF1">
    <property type="entry name" value="IRG-TYPE G DOMAIN-CONTAINING PROTEIN"/>
    <property type="match status" value="1"/>
</dbReference>
<dbReference type="EMBL" id="KV427699">
    <property type="protein sequence ID" value="KZT00042.1"/>
    <property type="molecule type" value="Genomic_DNA"/>
</dbReference>
<feature type="region of interest" description="Disordered" evidence="2">
    <location>
        <begin position="18"/>
        <end position="152"/>
    </location>
</feature>
<feature type="compositionally biased region" description="Basic and acidic residues" evidence="2">
    <location>
        <begin position="63"/>
        <end position="103"/>
    </location>
</feature>
<feature type="compositionally biased region" description="Basic and acidic residues" evidence="2">
    <location>
        <begin position="129"/>
        <end position="149"/>
    </location>
</feature>
<dbReference type="GeneID" id="63830578"/>
<sequence>MGNTVSRVAGWLREIFRNSAQKHDVKENPTLEKMKKHMKDEDDRPGEQDPQEQGRQSGEQLVADEHNEMAEGEHNEANEMPENKEEPDHHEEPEKCDEMRDADDQNEMAEGTRKEDNEMPEDGQADSLENQKQECKEEHETDIHGHTSGRDNMQPLEIELEPAFPAGSLLDLATSDEFWTDQDDWTTQDAQASMTKADHAKGFSFFNRIMSRAEWRLRQKFNPIVLPTRDKFEETLRRLGYKEGFCHFAVAGGAGSGKSSLINSLRGLRKNDAGAAPVGTTETTDTITRYDDSDASLPFVWYDIPGAGTLNVPAEQYFSDQGLYIFDCIIILIGDRMTEIDIDLIRNCARFNIPSYIVRSKTNQHVRNIMEEEDCSKEEAIKKHEWDTRESVKNNLQNAGSPNQRVYLVDREPLRHIMREEEAKDAYDELDLIAEFMFEAQVRRIKSRWGIRDVVRTVARHVPFRLASPAALRIPPLEQEIPHSVYPAVAQDSPASSSLLEYQDGAAFRMTFGGMMQLPDSELNP</sequence>
<dbReference type="PROSITE" id="PS51716">
    <property type="entry name" value="G_IRG"/>
    <property type="match status" value="1"/>
</dbReference>
<dbReference type="InterPro" id="IPR007743">
    <property type="entry name" value="Immunity-related_GTPase-like"/>
</dbReference>
<feature type="domain" description="IRG-type G" evidence="3">
    <location>
        <begin position="244"/>
        <end position="428"/>
    </location>
</feature>